<dbReference type="NCBIfam" id="TIGR01439">
    <property type="entry name" value="lp_hng_hel_AbrB"/>
    <property type="match status" value="1"/>
</dbReference>
<feature type="domain" description="SpoVT-AbrB" evidence="2">
    <location>
        <begin position="2"/>
        <end position="47"/>
    </location>
</feature>
<reference evidence="3 4" key="1">
    <citation type="submission" date="2024-06" db="EMBL/GenBank/DDBJ databases">
        <authorList>
            <person name="Tuo L."/>
        </authorList>
    </citation>
    <scope>NUCLEOTIDE SEQUENCE [LARGE SCALE GENOMIC DNA]</scope>
    <source>
        <strain evidence="3 4">ZMM04-5</strain>
    </source>
</reference>
<dbReference type="Proteomes" id="UP001556196">
    <property type="component" value="Unassembled WGS sequence"/>
</dbReference>
<name>A0ABV3QV58_9HYPH</name>
<dbReference type="SMART" id="SM00966">
    <property type="entry name" value="SpoVT_AbrB"/>
    <property type="match status" value="1"/>
</dbReference>
<dbReference type="Pfam" id="PF04014">
    <property type="entry name" value="MazE_antitoxin"/>
    <property type="match status" value="1"/>
</dbReference>
<evidence type="ECO:0000313" key="4">
    <source>
        <dbReference type="Proteomes" id="UP001556196"/>
    </source>
</evidence>
<accession>A0ABV3QV58</accession>
<evidence type="ECO:0000259" key="2">
    <source>
        <dbReference type="PROSITE" id="PS51740"/>
    </source>
</evidence>
<keyword evidence="1 3" id="KW-0238">DNA-binding</keyword>
<protein>
    <submittedName>
        <fullName evidence="3">AbrB/MazE/SpoVT family DNA-binding domain-containing protein</fullName>
    </submittedName>
</protein>
<sequence length="91" mass="10159">MNVRAKISSKGQLVLPKAVRDAHGLVPGSEVEVESVGDTIVLTPRTRAARKKYTLDEVAGFLKYDGPPVTIEDMKRGIEEEARRVWNAQRR</sequence>
<dbReference type="EMBL" id="JBFOCI010000001">
    <property type="protein sequence ID" value="MEW9804961.1"/>
    <property type="molecule type" value="Genomic_DNA"/>
</dbReference>
<gene>
    <name evidence="3" type="ORF">ABUE31_03040</name>
</gene>
<dbReference type="PROSITE" id="PS51740">
    <property type="entry name" value="SPOVT_ABRB"/>
    <property type="match status" value="1"/>
</dbReference>
<dbReference type="GO" id="GO:0003677">
    <property type="term" value="F:DNA binding"/>
    <property type="evidence" value="ECO:0007669"/>
    <property type="project" value="UniProtKB-KW"/>
</dbReference>
<dbReference type="SUPFAM" id="SSF89447">
    <property type="entry name" value="AbrB/MazE/MraZ-like"/>
    <property type="match status" value="1"/>
</dbReference>
<organism evidence="3 4">
    <name type="scientific">Mesorhizobium marinum</name>
    <dbReference type="NCBI Taxonomy" id="3228790"/>
    <lineage>
        <taxon>Bacteria</taxon>
        <taxon>Pseudomonadati</taxon>
        <taxon>Pseudomonadota</taxon>
        <taxon>Alphaproteobacteria</taxon>
        <taxon>Hyphomicrobiales</taxon>
        <taxon>Phyllobacteriaceae</taxon>
        <taxon>Mesorhizobium</taxon>
    </lineage>
</organism>
<evidence type="ECO:0000313" key="3">
    <source>
        <dbReference type="EMBL" id="MEW9804961.1"/>
    </source>
</evidence>
<comment type="caution">
    <text evidence="3">The sequence shown here is derived from an EMBL/GenBank/DDBJ whole genome shotgun (WGS) entry which is preliminary data.</text>
</comment>
<proteinExistence type="predicted"/>
<dbReference type="InterPro" id="IPR007159">
    <property type="entry name" value="SpoVT-AbrB_dom"/>
</dbReference>
<evidence type="ECO:0000256" key="1">
    <source>
        <dbReference type="PROSITE-ProRule" id="PRU01076"/>
    </source>
</evidence>
<dbReference type="Gene3D" id="2.10.260.10">
    <property type="match status" value="1"/>
</dbReference>
<dbReference type="RefSeq" id="WP_367722016.1">
    <property type="nucleotide sequence ID" value="NZ_JBFOCI010000001.1"/>
</dbReference>
<dbReference type="InterPro" id="IPR037914">
    <property type="entry name" value="SpoVT-AbrB_sf"/>
</dbReference>
<keyword evidence="4" id="KW-1185">Reference proteome</keyword>